<gene>
    <name evidence="13" type="ORF">GDO78_005353</name>
</gene>
<evidence type="ECO:0000313" key="14">
    <source>
        <dbReference type="Proteomes" id="UP000770717"/>
    </source>
</evidence>
<comment type="subcellular location">
    <subcellularLocation>
        <location evidence="1">Nucleus</location>
    </subcellularLocation>
</comment>
<keyword evidence="6" id="KW-0539">Nucleus</keyword>
<evidence type="ECO:0000256" key="8">
    <source>
        <dbReference type="ARBA" id="ARBA00038290"/>
    </source>
</evidence>
<comment type="caution">
    <text evidence="13">The sequence shown here is derived from an EMBL/GenBank/DDBJ whole genome shotgun (WGS) entry which is preliminary data.</text>
</comment>
<keyword evidence="3" id="KW-0808">Transferase</keyword>
<dbReference type="AlphaFoldDB" id="A0A8J6FKP8"/>
<evidence type="ECO:0000256" key="10">
    <source>
        <dbReference type="ARBA" id="ARBA00042508"/>
    </source>
</evidence>
<evidence type="ECO:0000256" key="6">
    <source>
        <dbReference type="ARBA" id="ARBA00023242"/>
    </source>
</evidence>
<keyword evidence="5" id="KW-0819">tRNA processing</keyword>
<dbReference type="InterPro" id="IPR005636">
    <property type="entry name" value="DTW"/>
</dbReference>
<dbReference type="GO" id="GO:0006400">
    <property type="term" value="P:tRNA modification"/>
    <property type="evidence" value="ECO:0007669"/>
    <property type="project" value="TreeGrafter"/>
</dbReference>
<evidence type="ECO:0000256" key="4">
    <source>
        <dbReference type="ARBA" id="ARBA00022691"/>
    </source>
</evidence>
<comment type="catalytic activity">
    <reaction evidence="11">
        <text>a uridine in tRNA + S-adenosyl-L-methionine = a 3-[(3S)-3-amino-3-carboxypropyl]uridine in tRNA + S-methyl-5'-thioadenosine + H(+)</text>
        <dbReference type="Rhea" id="RHEA:62432"/>
        <dbReference type="Rhea" id="RHEA-COMP:13339"/>
        <dbReference type="Rhea" id="RHEA-COMP:16092"/>
        <dbReference type="ChEBI" id="CHEBI:15378"/>
        <dbReference type="ChEBI" id="CHEBI:17509"/>
        <dbReference type="ChEBI" id="CHEBI:59789"/>
        <dbReference type="ChEBI" id="CHEBI:65315"/>
        <dbReference type="ChEBI" id="CHEBI:82930"/>
        <dbReference type="EC" id="2.5.1.25"/>
    </reaction>
</comment>
<dbReference type="Proteomes" id="UP000770717">
    <property type="component" value="Unassembled WGS sequence"/>
</dbReference>
<keyword evidence="14" id="KW-1185">Reference proteome</keyword>
<feature type="domain" description="DTW" evidence="12">
    <location>
        <begin position="68"/>
        <end position="294"/>
    </location>
</feature>
<evidence type="ECO:0000256" key="5">
    <source>
        <dbReference type="ARBA" id="ARBA00022694"/>
    </source>
</evidence>
<evidence type="ECO:0000256" key="3">
    <source>
        <dbReference type="ARBA" id="ARBA00022679"/>
    </source>
</evidence>
<organism evidence="13 14">
    <name type="scientific">Eleutherodactylus coqui</name>
    <name type="common">Puerto Rican coqui</name>
    <dbReference type="NCBI Taxonomy" id="57060"/>
    <lineage>
        <taxon>Eukaryota</taxon>
        <taxon>Metazoa</taxon>
        <taxon>Chordata</taxon>
        <taxon>Craniata</taxon>
        <taxon>Vertebrata</taxon>
        <taxon>Euteleostomi</taxon>
        <taxon>Amphibia</taxon>
        <taxon>Batrachia</taxon>
        <taxon>Anura</taxon>
        <taxon>Neobatrachia</taxon>
        <taxon>Hyloidea</taxon>
        <taxon>Eleutherodactylidae</taxon>
        <taxon>Eleutherodactylinae</taxon>
        <taxon>Eleutherodactylus</taxon>
        <taxon>Eleutherodactylus</taxon>
    </lineage>
</organism>
<protein>
    <recommendedName>
        <fullName evidence="9">tRNA-uridine aminocarboxypropyltransferase 1</fullName>
        <ecNumber evidence="2">2.5.1.25</ecNumber>
    </recommendedName>
    <alternativeName>
        <fullName evidence="10">DTW domain-containing protein 1</fullName>
    </alternativeName>
</protein>
<name>A0A8J6FKP8_ELECQ</name>
<dbReference type="InterPro" id="IPR051521">
    <property type="entry name" value="tRNA_Mod/Golgi_Maint"/>
</dbReference>
<dbReference type="PANTHER" id="PTHR15627">
    <property type="entry name" value="NATURAL KILLER CELL-SPECIFIC ANTIGEN KLIP1"/>
    <property type="match status" value="1"/>
</dbReference>
<comment type="similarity">
    <text evidence="8">Belongs to the TDD superfamily. DTWD1 family.</text>
</comment>
<dbReference type="EC" id="2.5.1.25" evidence="2"/>
<proteinExistence type="inferred from homology"/>
<evidence type="ECO:0000256" key="7">
    <source>
        <dbReference type="ARBA" id="ARBA00037050"/>
    </source>
</evidence>
<reference evidence="13" key="1">
    <citation type="thesis" date="2020" institute="ProQuest LLC" country="789 East Eisenhower Parkway, Ann Arbor, MI, USA">
        <title>Comparative Genomics and Chromosome Evolution.</title>
        <authorList>
            <person name="Mudd A.B."/>
        </authorList>
    </citation>
    <scope>NUCLEOTIDE SEQUENCE</scope>
    <source>
        <strain evidence="13">HN-11 Male</strain>
        <tissue evidence="13">Kidney and liver</tissue>
    </source>
</reference>
<evidence type="ECO:0000259" key="12">
    <source>
        <dbReference type="SMART" id="SM01144"/>
    </source>
</evidence>
<dbReference type="PANTHER" id="PTHR15627:SF8">
    <property type="entry name" value="TRNA-URIDINE AMINOCARBOXYPROPYLTRANSFERASE 1"/>
    <property type="match status" value="1"/>
</dbReference>
<sequence>MQRLCRRRCVLTQIVAFRSKVLLCMMSSNKQGASENNLLEKLKVSSQVVLETAQKKGRSKCPKCNGSRMFYCYTCYVPVESVPTVDIPTVKLPVKIDIIKHPNETDGKSTAPHAKLLAYEDVSMYTYPCIPDYDKQIHEVVLVFPGPNAVPLKDGLQYLAQYNQKKDFPEPNIKRPRLDIDKSDDEDKTMKGTGENIKYLKKVVFIDSTWNQTNKIISDERLQGLVSVELTEQKTCFWRHQKGKPDTYLSTIEAIYYFMMDFHMQILERDYNGEYDNLLFFFSFMYKLIRDAKKAAGKL</sequence>
<dbReference type="GO" id="GO:0005634">
    <property type="term" value="C:nucleus"/>
    <property type="evidence" value="ECO:0007669"/>
    <property type="project" value="UniProtKB-SubCell"/>
</dbReference>
<evidence type="ECO:0000256" key="9">
    <source>
        <dbReference type="ARBA" id="ARBA00039242"/>
    </source>
</evidence>
<dbReference type="GO" id="GO:0016432">
    <property type="term" value="F:tRNA-uridine aminocarboxypropyltransferase activity"/>
    <property type="evidence" value="ECO:0007669"/>
    <property type="project" value="UniProtKB-EC"/>
</dbReference>
<dbReference type="SMART" id="SM01144">
    <property type="entry name" value="DTW"/>
    <property type="match status" value="1"/>
</dbReference>
<evidence type="ECO:0000256" key="11">
    <source>
        <dbReference type="ARBA" id="ARBA00048718"/>
    </source>
</evidence>
<evidence type="ECO:0000313" key="13">
    <source>
        <dbReference type="EMBL" id="KAG9489309.1"/>
    </source>
</evidence>
<evidence type="ECO:0000256" key="2">
    <source>
        <dbReference type="ARBA" id="ARBA00012386"/>
    </source>
</evidence>
<dbReference type="EMBL" id="WNTK01000002">
    <property type="protein sequence ID" value="KAG9489309.1"/>
    <property type="molecule type" value="Genomic_DNA"/>
</dbReference>
<dbReference type="OrthoDB" id="3173at2759"/>
<dbReference type="Pfam" id="PF03942">
    <property type="entry name" value="DTW"/>
    <property type="match status" value="1"/>
</dbReference>
<accession>A0A8J6FKP8</accession>
<comment type="function">
    <text evidence="7">Catalyzes the formation of 3-(3-amino-3-carboxypropyl)uridine (acp3U) at position 20 in the D-loop of several cytoplasmic tRNAs (acp3U(20)).</text>
</comment>
<evidence type="ECO:0000256" key="1">
    <source>
        <dbReference type="ARBA" id="ARBA00004123"/>
    </source>
</evidence>
<keyword evidence="4" id="KW-0949">S-adenosyl-L-methionine</keyword>